<keyword evidence="2" id="KW-0614">Plasmid</keyword>
<dbReference type="Proteomes" id="UP000509579">
    <property type="component" value="Plasmid unnamed2"/>
</dbReference>
<name>A0A6N1X8P1_9BURK</name>
<accession>A0A6N1X8P1</accession>
<evidence type="ECO:0000313" key="2">
    <source>
        <dbReference type="EMBL" id="QKV55731.1"/>
    </source>
</evidence>
<keyword evidence="3" id="KW-1185">Reference proteome</keyword>
<dbReference type="KEGG" id="aant:HUK68_22555"/>
<dbReference type="PROSITE" id="PS50943">
    <property type="entry name" value="HTH_CROC1"/>
    <property type="match status" value="1"/>
</dbReference>
<feature type="domain" description="HTH cro/C1-type" evidence="1">
    <location>
        <begin position="17"/>
        <end position="71"/>
    </location>
</feature>
<reference evidence="2 3" key="1">
    <citation type="submission" date="2020-06" db="EMBL/GenBank/DDBJ databases">
        <title>Acidovorax antarctica sp. nov., isolated from Corinth ice sheet soil, Antarctic Fields Peninsula.</title>
        <authorList>
            <person name="Xu Q."/>
            <person name="Peng F."/>
        </authorList>
    </citation>
    <scope>NUCLEOTIDE SEQUENCE [LARGE SCALE GENOMIC DNA]</scope>
    <source>
        <strain evidence="2 3">16-35-5</strain>
        <plasmid evidence="2 3">unnamed2</plasmid>
    </source>
</reference>
<dbReference type="GO" id="GO:0003677">
    <property type="term" value="F:DNA binding"/>
    <property type="evidence" value="ECO:0007669"/>
    <property type="project" value="InterPro"/>
</dbReference>
<dbReference type="InterPro" id="IPR001387">
    <property type="entry name" value="Cro/C1-type_HTH"/>
</dbReference>
<dbReference type="SMART" id="SM00530">
    <property type="entry name" value="HTH_XRE"/>
    <property type="match status" value="1"/>
</dbReference>
<sequence>MQKSLYTQENKILLQLLYETRKMAGLTQVQLGALLDEDQTFVSKVESGLRRLDLIELNAWCVAVGLSLPTFIARYERSLGRTA</sequence>
<organism evidence="2 3">
    <name type="scientific">Comamonas antarctica</name>
    <dbReference type="NCBI Taxonomy" id="2743470"/>
    <lineage>
        <taxon>Bacteria</taxon>
        <taxon>Pseudomonadati</taxon>
        <taxon>Pseudomonadota</taxon>
        <taxon>Betaproteobacteria</taxon>
        <taxon>Burkholderiales</taxon>
        <taxon>Comamonadaceae</taxon>
        <taxon>Comamonas</taxon>
    </lineage>
</organism>
<evidence type="ECO:0000313" key="3">
    <source>
        <dbReference type="Proteomes" id="UP000509579"/>
    </source>
</evidence>
<dbReference type="CDD" id="cd00093">
    <property type="entry name" value="HTH_XRE"/>
    <property type="match status" value="1"/>
</dbReference>
<dbReference type="RefSeq" id="WP_175506517.1">
    <property type="nucleotide sequence ID" value="NZ_CP054842.1"/>
</dbReference>
<dbReference type="EMBL" id="CP054842">
    <property type="protein sequence ID" value="QKV55731.1"/>
    <property type="molecule type" value="Genomic_DNA"/>
</dbReference>
<proteinExistence type="predicted"/>
<evidence type="ECO:0000259" key="1">
    <source>
        <dbReference type="PROSITE" id="PS50943"/>
    </source>
</evidence>
<dbReference type="Gene3D" id="1.10.260.40">
    <property type="entry name" value="lambda repressor-like DNA-binding domains"/>
    <property type="match status" value="1"/>
</dbReference>
<protein>
    <submittedName>
        <fullName evidence="2">Helix-turn-helix domain-containing protein</fullName>
    </submittedName>
</protein>
<dbReference type="AlphaFoldDB" id="A0A6N1X8P1"/>
<gene>
    <name evidence="2" type="ORF">HUK68_22555</name>
</gene>
<dbReference type="Pfam" id="PF01381">
    <property type="entry name" value="HTH_3"/>
    <property type="match status" value="1"/>
</dbReference>
<dbReference type="InterPro" id="IPR010982">
    <property type="entry name" value="Lambda_DNA-bd_dom_sf"/>
</dbReference>
<geneLocation type="plasmid" evidence="2 3">
    <name>unnamed2</name>
</geneLocation>
<dbReference type="SUPFAM" id="SSF47413">
    <property type="entry name" value="lambda repressor-like DNA-binding domains"/>
    <property type="match status" value="1"/>
</dbReference>